<proteinExistence type="predicted"/>
<dbReference type="Proteomes" id="UP000438429">
    <property type="component" value="Unassembled WGS sequence"/>
</dbReference>
<dbReference type="Pfam" id="PF07679">
    <property type="entry name" value="I-set"/>
    <property type="match status" value="1"/>
</dbReference>
<feature type="domain" description="Ig-like" evidence="7">
    <location>
        <begin position="125"/>
        <end position="223"/>
    </location>
</feature>
<evidence type="ECO:0000256" key="4">
    <source>
        <dbReference type="ARBA" id="ARBA00023180"/>
    </source>
</evidence>
<name>A0A6A4SJ57_SCOMX</name>
<evidence type="ECO:0000256" key="3">
    <source>
        <dbReference type="ARBA" id="ARBA00023157"/>
    </source>
</evidence>
<evidence type="ECO:0000313" key="8">
    <source>
        <dbReference type="EMBL" id="KAF0034153.1"/>
    </source>
</evidence>
<dbReference type="GO" id="GO:0098609">
    <property type="term" value="P:cell-cell adhesion"/>
    <property type="evidence" value="ECO:0007669"/>
    <property type="project" value="TreeGrafter"/>
</dbReference>
<feature type="domain" description="Ig-like" evidence="7">
    <location>
        <begin position="20"/>
        <end position="123"/>
    </location>
</feature>
<dbReference type="Gene3D" id="2.60.40.10">
    <property type="entry name" value="Immunoglobulins"/>
    <property type="match status" value="2"/>
</dbReference>
<accession>A0A6A4SJ57</accession>
<dbReference type="InterPro" id="IPR013098">
    <property type="entry name" value="Ig_I-set"/>
</dbReference>
<dbReference type="GO" id="GO:0050839">
    <property type="term" value="F:cell adhesion molecule binding"/>
    <property type="evidence" value="ECO:0007669"/>
    <property type="project" value="TreeGrafter"/>
</dbReference>
<dbReference type="EMBL" id="VEVO01000012">
    <property type="protein sequence ID" value="KAF0034153.1"/>
    <property type="molecule type" value="Genomic_DNA"/>
</dbReference>
<evidence type="ECO:0000256" key="6">
    <source>
        <dbReference type="SAM" id="Phobius"/>
    </source>
</evidence>
<keyword evidence="5" id="KW-0393">Immunoglobulin domain</keyword>
<comment type="caution">
    <text evidence="8">The sequence shown here is derived from an EMBL/GenBank/DDBJ whole genome shotgun (WGS) entry which is preliminary data.</text>
</comment>
<dbReference type="InterPro" id="IPR051275">
    <property type="entry name" value="Cell_adhesion_signaling"/>
</dbReference>
<reference evidence="8 9" key="1">
    <citation type="submission" date="2019-06" db="EMBL/GenBank/DDBJ databases">
        <title>Draft genomes of female and male turbot (Scophthalmus maximus).</title>
        <authorList>
            <person name="Xu H."/>
            <person name="Xu X.-W."/>
            <person name="Shao C."/>
            <person name="Chen S."/>
        </authorList>
    </citation>
    <scope>NUCLEOTIDE SEQUENCE [LARGE SCALE GENOMIC DNA]</scope>
    <source>
        <strain evidence="8">Ysfricsl-2016a</strain>
        <tissue evidence="8">Blood</tissue>
    </source>
</reference>
<dbReference type="InterPro" id="IPR013783">
    <property type="entry name" value="Ig-like_fold"/>
</dbReference>
<dbReference type="AlphaFoldDB" id="A0A6A4SJ57"/>
<gene>
    <name evidence="8" type="ORF">F2P81_014219</name>
</gene>
<keyword evidence="2 6" id="KW-0472">Membrane</keyword>
<keyword evidence="6" id="KW-1133">Transmembrane helix</keyword>
<evidence type="ECO:0000256" key="1">
    <source>
        <dbReference type="ARBA" id="ARBA00004479"/>
    </source>
</evidence>
<dbReference type="SUPFAM" id="SSF48726">
    <property type="entry name" value="Immunoglobulin"/>
    <property type="match status" value="2"/>
</dbReference>
<comment type="subcellular location">
    <subcellularLocation>
        <location evidence="1">Membrane</location>
        <topology evidence="1">Single-pass type I membrane protein</topology>
    </subcellularLocation>
</comment>
<dbReference type="PANTHER" id="PTHR11640:SF158">
    <property type="entry name" value="V-SET AND IMMUNOGLOBULIN DOMAIN-CONTAINING PROTEIN 10-LIKE 2"/>
    <property type="match status" value="1"/>
</dbReference>
<dbReference type="InterPro" id="IPR007110">
    <property type="entry name" value="Ig-like_dom"/>
</dbReference>
<protein>
    <recommendedName>
        <fullName evidence="7">Ig-like domain-containing protein</fullName>
    </recommendedName>
</protein>
<dbReference type="InterPro" id="IPR003599">
    <property type="entry name" value="Ig_sub"/>
</dbReference>
<dbReference type="SMART" id="SM00409">
    <property type="entry name" value="IG"/>
    <property type="match status" value="1"/>
</dbReference>
<keyword evidence="3" id="KW-1015">Disulfide bond</keyword>
<keyword evidence="6" id="KW-0812">Transmembrane</keyword>
<dbReference type="GO" id="GO:0005911">
    <property type="term" value="C:cell-cell junction"/>
    <property type="evidence" value="ECO:0007669"/>
    <property type="project" value="TreeGrafter"/>
</dbReference>
<dbReference type="InterPro" id="IPR036179">
    <property type="entry name" value="Ig-like_dom_sf"/>
</dbReference>
<evidence type="ECO:0000259" key="7">
    <source>
        <dbReference type="PROSITE" id="PS50835"/>
    </source>
</evidence>
<dbReference type="PANTHER" id="PTHR11640">
    <property type="entry name" value="NEPHRIN"/>
    <property type="match status" value="1"/>
</dbReference>
<organism evidence="8 9">
    <name type="scientific">Scophthalmus maximus</name>
    <name type="common">Turbot</name>
    <name type="synonym">Psetta maxima</name>
    <dbReference type="NCBI Taxonomy" id="52904"/>
    <lineage>
        <taxon>Eukaryota</taxon>
        <taxon>Metazoa</taxon>
        <taxon>Chordata</taxon>
        <taxon>Craniata</taxon>
        <taxon>Vertebrata</taxon>
        <taxon>Euteleostomi</taxon>
        <taxon>Actinopterygii</taxon>
        <taxon>Neopterygii</taxon>
        <taxon>Teleostei</taxon>
        <taxon>Neoteleostei</taxon>
        <taxon>Acanthomorphata</taxon>
        <taxon>Carangaria</taxon>
        <taxon>Pleuronectiformes</taxon>
        <taxon>Pleuronectoidei</taxon>
        <taxon>Scophthalmidae</taxon>
        <taxon>Scophthalmus</taxon>
    </lineage>
</organism>
<keyword evidence="4" id="KW-0325">Glycoprotein</keyword>
<feature type="transmembrane region" description="Helical" evidence="6">
    <location>
        <begin position="233"/>
        <end position="251"/>
    </location>
</feature>
<dbReference type="PROSITE" id="PS50835">
    <property type="entry name" value="IG_LIKE"/>
    <property type="match status" value="2"/>
</dbReference>
<evidence type="ECO:0000313" key="9">
    <source>
        <dbReference type="Proteomes" id="UP000438429"/>
    </source>
</evidence>
<sequence>MLFYFLSETPPDPTPATLVPTSPLPTDVRSVVLKGESHTERVELLSPVDLALECTWTGGLSKPPNITGFWRKDGDEIENGRLAVQLVDEKYHLKHVFRIVSEENLGSYSCAFGNEARVDFILTAPQIGEVRDKPMVSYVGDSVVVACKMGETQPKPVSWNWYKANGTDREQISVAAEPRRYEFKNKEAAAKLVVHNLTEADSGLYYCEAVYAIGTTTSHVELRVITLWEPLKPFVAILVEVIILVAAILLFERSQSKKKCTGGLRVKIAQQRKVLQRDTVKYEDSKGCS</sequence>
<evidence type="ECO:0000256" key="5">
    <source>
        <dbReference type="ARBA" id="ARBA00023319"/>
    </source>
</evidence>
<evidence type="ECO:0000256" key="2">
    <source>
        <dbReference type="ARBA" id="ARBA00023136"/>
    </source>
</evidence>
<dbReference type="GO" id="GO:0005886">
    <property type="term" value="C:plasma membrane"/>
    <property type="evidence" value="ECO:0007669"/>
    <property type="project" value="TreeGrafter"/>
</dbReference>